<dbReference type="RefSeq" id="XP_040757378.1">
    <property type="nucleotide sequence ID" value="XM_040910368.1"/>
</dbReference>
<dbReference type="OrthoDB" id="2800092at2759"/>
<evidence type="ECO:0000313" key="2">
    <source>
        <dbReference type="Proteomes" id="UP000076871"/>
    </source>
</evidence>
<reference evidence="1 2" key="1">
    <citation type="journal article" date="2016" name="Mol. Biol. Evol.">
        <title>Comparative Genomics of Early-Diverging Mushroom-Forming Fungi Provides Insights into the Origins of Lignocellulose Decay Capabilities.</title>
        <authorList>
            <person name="Nagy L.G."/>
            <person name="Riley R."/>
            <person name="Tritt A."/>
            <person name="Adam C."/>
            <person name="Daum C."/>
            <person name="Floudas D."/>
            <person name="Sun H."/>
            <person name="Yadav J.S."/>
            <person name="Pangilinan J."/>
            <person name="Larsson K.H."/>
            <person name="Matsuura K."/>
            <person name="Barry K."/>
            <person name="Labutti K."/>
            <person name="Kuo R."/>
            <person name="Ohm R.A."/>
            <person name="Bhattacharya S.S."/>
            <person name="Shirouzu T."/>
            <person name="Yoshinaga Y."/>
            <person name="Martin F.M."/>
            <person name="Grigoriev I.V."/>
            <person name="Hibbett D.S."/>
        </authorList>
    </citation>
    <scope>NUCLEOTIDE SEQUENCE [LARGE SCALE GENOMIC DNA]</scope>
    <source>
        <strain evidence="1 2">93-53</strain>
    </source>
</reference>
<organism evidence="1 2">
    <name type="scientific">Laetiporus sulphureus 93-53</name>
    <dbReference type="NCBI Taxonomy" id="1314785"/>
    <lineage>
        <taxon>Eukaryota</taxon>
        <taxon>Fungi</taxon>
        <taxon>Dikarya</taxon>
        <taxon>Basidiomycota</taxon>
        <taxon>Agaricomycotina</taxon>
        <taxon>Agaricomycetes</taxon>
        <taxon>Polyporales</taxon>
        <taxon>Laetiporus</taxon>
    </lineage>
</organism>
<feature type="non-terminal residue" evidence="1">
    <location>
        <position position="77"/>
    </location>
</feature>
<protein>
    <submittedName>
        <fullName evidence="1">Uncharacterized protein</fullName>
    </submittedName>
</protein>
<proteinExistence type="predicted"/>
<dbReference type="Proteomes" id="UP000076871">
    <property type="component" value="Unassembled WGS sequence"/>
</dbReference>
<sequence length="77" mass="8641">MGDVNIANPPAPRVPYYTPAQYPASGTAVDTGKKPIPTLFQPLKIRGLEFHNRICVNICVDIRLYMLIHSMAILRYV</sequence>
<name>A0A165ATI7_9APHY</name>
<dbReference type="EMBL" id="KV427745">
    <property type="protein sequence ID" value="KZS99637.1"/>
    <property type="molecule type" value="Genomic_DNA"/>
</dbReference>
<dbReference type="InParanoid" id="A0A165ATI7"/>
<keyword evidence="2" id="KW-1185">Reference proteome</keyword>
<accession>A0A165ATI7</accession>
<dbReference type="GeneID" id="63827397"/>
<evidence type="ECO:0000313" key="1">
    <source>
        <dbReference type="EMBL" id="KZS99637.1"/>
    </source>
</evidence>
<dbReference type="STRING" id="1314785.A0A165ATI7"/>
<dbReference type="AlphaFoldDB" id="A0A165ATI7"/>
<gene>
    <name evidence="1" type="ORF">LAESUDRAFT_733032</name>
</gene>